<dbReference type="PROSITE" id="PS50894">
    <property type="entry name" value="HPT"/>
    <property type="match status" value="1"/>
</dbReference>
<gene>
    <name evidence="3" type="ORF">C445_04808</name>
</gene>
<evidence type="ECO:0000313" key="3">
    <source>
        <dbReference type="EMBL" id="EMA35524.1"/>
    </source>
</evidence>
<dbReference type="eggNOG" id="arCOG04403">
    <property type="taxonomic scope" value="Archaea"/>
</dbReference>
<evidence type="ECO:0000259" key="2">
    <source>
        <dbReference type="PROSITE" id="PS50894"/>
    </source>
</evidence>
<dbReference type="Gene3D" id="1.20.120.160">
    <property type="entry name" value="HPT domain"/>
    <property type="match status" value="1"/>
</dbReference>
<dbReference type="InterPro" id="IPR051315">
    <property type="entry name" value="Bact_Chemotaxis_CheA"/>
</dbReference>
<dbReference type="InParanoid" id="M0LT25"/>
<dbReference type="Pfam" id="PF01627">
    <property type="entry name" value="Hpt"/>
    <property type="match status" value="1"/>
</dbReference>
<feature type="non-terminal residue" evidence="3">
    <location>
        <position position="206"/>
    </location>
</feature>
<organism evidence="3 4">
    <name type="scientific">Natronobacterium lacisalsi AJ5</name>
    <dbReference type="NCBI Taxonomy" id="358396"/>
    <lineage>
        <taxon>Archaea</taxon>
        <taxon>Methanobacteriati</taxon>
        <taxon>Methanobacteriota</taxon>
        <taxon>Stenosarchaea group</taxon>
        <taxon>Halobacteria</taxon>
        <taxon>Halobacteriales</taxon>
        <taxon>Natrialbaceae</taxon>
        <taxon>Natronobacterium</taxon>
    </lineage>
</organism>
<dbReference type="PANTHER" id="PTHR43395">
    <property type="entry name" value="SENSOR HISTIDINE KINASE CHEA"/>
    <property type="match status" value="1"/>
</dbReference>
<dbReference type="Proteomes" id="UP000011555">
    <property type="component" value="Unassembled WGS sequence"/>
</dbReference>
<protein>
    <submittedName>
        <fullName evidence="3">Chemotaxis protein CheA</fullName>
    </submittedName>
</protein>
<dbReference type="InterPro" id="IPR008207">
    <property type="entry name" value="Sig_transdc_His_kin_Hpt_dom"/>
</dbReference>
<name>M0LT25_NATLA</name>
<dbReference type="SMART" id="SM00073">
    <property type="entry name" value="HPT"/>
    <property type="match status" value="1"/>
</dbReference>
<feature type="modified residue" description="Phosphohistidine" evidence="1">
    <location>
        <position position="44"/>
    </location>
</feature>
<dbReference type="CDD" id="cd00088">
    <property type="entry name" value="HPT"/>
    <property type="match status" value="1"/>
</dbReference>
<dbReference type="GO" id="GO:0000160">
    <property type="term" value="P:phosphorelay signal transduction system"/>
    <property type="evidence" value="ECO:0007669"/>
    <property type="project" value="InterPro"/>
</dbReference>
<keyword evidence="4" id="KW-1185">Reference proteome</keyword>
<feature type="domain" description="HPt" evidence="2">
    <location>
        <begin position="1"/>
        <end position="101"/>
    </location>
</feature>
<dbReference type="PANTHER" id="PTHR43395:SF10">
    <property type="entry name" value="CHEMOTAXIS PROTEIN CHEA"/>
    <property type="match status" value="1"/>
</dbReference>
<comment type="caution">
    <text evidence="3">The sequence shown here is derived from an EMBL/GenBank/DDBJ whole genome shotgun (WGS) entry which is preliminary data.</text>
</comment>
<dbReference type="EMBL" id="AOLZ01000023">
    <property type="protein sequence ID" value="EMA35524.1"/>
    <property type="molecule type" value="Genomic_DNA"/>
</dbReference>
<keyword evidence="1" id="KW-0597">Phosphoprotein</keyword>
<accession>M0LT25</accession>
<evidence type="ECO:0000256" key="1">
    <source>
        <dbReference type="PROSITE-ProRule" id="PRU00110"/>
    </source>
</evidence>
<reference evidence="3 4" key="1">
    <citation type="journal article" date="2014" name="PLoS Genet.">
        <title>Phylogenetically driven sequencing of extremely halophilic archaea reveals strategies for static and dynamic osmo-response.</title>
        <authorList>
            <person name="Becker E.A."/>
            <person name="Seitzer P.M."/>
            <person name="Tritt A."/>
            <person name="Larsen D."/>
            <person name="Krusor M."/>
            <person name="Yao A.I."/>
            <person name="Wu D."/>
            <person name="Madern D."/>
            <person name="Eisen J.A."/>
            <person name="Darling A.E."/>
            <person name="Facciotti M.T."/>
        </authorList>
    </citation>
    <scope>NUCLEOTIDE SEQUENCE [LARGE SCALE GENOMIC DNA]</scope>
    <source>
        <strain evidence="3 4">AJ5</strain>
    </source>
</reference>
<dbReference type="AlphaFoldDB" id="M0LT25"/>
<dbReference type="RefSeq" id="WP_007140702.1">
    <property type="nucleotide sequence ID" value="NZ_AOLZ01000023.1"/>
</dbReference>
<sequence>MTEYWPDFVRESEERITELNNALLTLERHPDDEEAMENIFRVAHTLKGNCGAAGLERASDLAHAIEDVLDAVRSGDLEVSPELMDAIFDAVDELETMVREVDRHGEIETDPSNRIDALRDHLEGPAGLRSPTEAEIDDVVADLAQPANDDHEAYLARLSIADTGEGVNDGMLVVEALIDAFELIGTEPPREAIAAGDYNCEIGRAS</sequence>
<dbReference type="InterPro" id="IPR036641">
    <property type="entry name" value="HPT_dom_sf"/>
</dbReference>
<dbReference type="SUPFAM" id="SSF47226">
    <property type="entry name" value="Histidine-containing phosphotransfer domain, HPT domain"/>
    <property type="match status" value="1"/>
</dbReference>
<proteinExistence type="predicted"/>
<evidence type="ECO:0000313" key="4">
    <source>
        <dbReference type="Proteomes" id="UP000011555"/>
    </source>
</evidence>